<sequence>MGTRQCRVCNEAQSKYKCPSCLVPYCSLACFKRHKEAPCVKPVSTDHHNEASSQELPVDRPFNIDGPHDVVQQGQLESLDSIASIGCPVYVITHGVELYEYVVIWSTHATTKIEQLLKIEL</sequence>
<dbReference type="Pfam" id="PF04438">
    <property type="entry name" value="zf-HIT"/>
    <property type="match status" value="1"/>
</dbReference>
<organism evidence="6 7">
    <name type="scientific">Rhodamnia argentea</name>
    <dbReference type="NCBI Taxonomy" id="178133"/>
    <lineage>
        <taxon>Eukaryota</taxon>
        <taxon>Viridiplantae</taxon>
        <taxon>Streptophyta</taxon>
        <taxon>Embryophyta</taxon>
        <taxon>Tracheophyta</taxon>
        <taxon>Spermatophyta</taxon>
        <taxon>Magnoliopsida</taxon>
        <taxon>eudicotyledons</taxon>
        <taxon>Gunneridae</taxon>
        <taxon>Pentapetalae</taxon>
        <taxon>rosids</taxon>
        <taxon>malvids</taxon>
        <taxon>Myrtales</taxon>
        <taxon>Myrtaceae</taxon>
        <taxon>Myrtoideae</taxon>
        <taxon>Myrteae</taxon>
        <taxon>Australasian group</taxon>
        <taxon>Rhodamnia</taxon>
    </lineage>
</organism>
<name>A0ABM3HQD3_9MYRT</name>
<keyword evidence="6" id="KW-1185">Reference proteome</keyword>
<dbReference type="SUPFAM" id="SSF144232">
    <property type="entry name" value="HIT/MYND zinc finger-like"/>
    <property type="match status" value="1"/>
</dbReference>
<keyword evidence="3" id="KW-0862">Zinc</keyword>
<dbReference type="InterPro" id="IPR007529">
    <property type="entry name" value="Znf_HIT"/>
</dbReference>
<dbReference type="Gene3D" id="3.30.60.190">
    <property type="match status" value="1"/>
</dbReference>
<evidence type="ECO:0000313" key="6">
    <source>
        <dbReference type="Proteomes" id="UP000827889"/>
    </source>
</evidence>
<dbReference type="GeneID" id="115742480"/>
<reference evidence="7" key="1">
    <citation type="submission" date="2025-08" db="UniProtKB">
        <authorList>
            <consortium name="RefSeq"/>
        </authorList>
    </citation>
    <scope>IDENTIFICATION</scope>
    <source>
        <tissue evidence="7">Leaf</tissue>
    </source>
</reference>
<evidence type="ECO:0000256" key="1">
    <source>
        <dbReference type="ARBA" id="ARBA00022723"/>
    </source>
</evidence>
<proteinExistence type="predicted"/>
<keyword evidence="1" id="KW-0479">Metal-binding</keyword>
<protein>
    <submittedName>
        <fullName evidence="7">Zinc finger HIT domain-containing protein 3 isoform X2</fullName>
    </submittedName>
</protein>
<dbReference type="InterPro" id="IPR051639">
    <property type="entry name" value="BCD1"/>
</dbReference>
<evidence type="ECO:0000259" key="5">
    <source>
        <dbReference type="PROSITE" id="PS51083"/>
    </source>
</evidence>
<gene>
    <name evidence="7" type="primary">LOC115742480</name>
</gene>
<dbReference type="PROSITE" id="PS51083">
    <property type="entry name" value="ZF_HIT"/>
    <property type="match status" value="1"/>
</dbReference>
<evidence type="ECO:0000256" key="2">
    <source>
        <dbReference type="ARBA" id="ARBA00022771"/>
    </source>
</evidence>
<dbReference type="RefSeq" id="XP_048138809.1">
    <property type="nucleotide sequence ID" value="XM_048282852.1"/>
</dbReference>
<keyword evidence="2 4" id="KW-0863">Zinc-finger</keyword>
<evidence type="ECO:0000256" key="3">
    <source>
        <dbReference type="ARBA" id="ARBA00022833"/>
    </source>
</evidence>
<dbReference type="Proteomes" id="UP000827889">
    <property type="component" value="Chromosome 7"/>
</dbReference>
<dbReference type="CDD" id="cd23024">
    <property type="entry name" value="zf-HIT_ZNHIT2-3"/>
    <property type="match status" value="1"/>
</dbReference>
<dbReference type="PANTHER" id="PTHR13483:SF11">
    <property type="entry name" value="ZINC FINGER HIT DOMAIN-CONTAINING PROTEIN 3"/>
    <property type="match status" value="1"/>
</dbReference>
<accession>A0ABM3HQD3</accession>
<evidence type="ECO:0000256" key="4">
    <source>
        <dbReference type="PROSITE-ProRule" id="PRU00453"/>
    </source>
</evidence>
<evidence type="ECO:0000313" key="7">
    <source>
        <dbReference type="RefSeq" id="XP_048138809.1"/>
    </source>
</evidence>
<feature type="domain" description="HIT-type" evidence="5">
    <location>
        <begin position="6"/>
        <end position="39"/>
    </location>
</feature>
<dbReference type="PANTHER" id="PTHR13483">
    <property type="entry name" value="BOX C_D SNORNA PROTEIN 1-RELATED"/>
    <property type="match status" value="1"/>
</dbReference>